<dbReference type="AlphaFoldDB" id="A0AAE1Z7R3"/>
<reference evidence="1" key="2">
    <citation type="journal article" date="2023" name="Infect Dis Poverty">
        <title>Chromosome-scale genome of the human blood fluke Schistosoma mekongi and its implications for public health.</title>
        <authorList>
            <person name="Zhou M."/>
            <person name="Xu L."/>
            <person name="Xu D."/>
            <person name="Chen W."/>
            <person name="Khan J."/>
            <person name="Hu Y."/>
            <person name="Huang H."/>
            <person name="Wei H."/>
            <person name="Zhang Y."/>
            <person name="Chusongsang P."/>
            <person name="Tanasarnprasert K."/>
            <person name="Hu X."/>
            <person name="Limpanont Y."/>
            <person name="Lv Z."/>
        </authorList>
    </citation>
    <scope>NUCLEOTIDE SEQUENCE</scope>
    <source>
        <strain evidence="1">LV_2022a</strain>
    </source>
</reference>
<feature type="non-terminal residue" evidence="1">
    <location>
        <position position="111"/>
    </location>
</feature>
<proteinExistence type="predicted"/>
<accession>A0AAE1Z7R3</accession>
<gene>
    <name evidence="1" type="ORF">MN116_008049</name>
</gene>
<dbReference type="Proteomes" id="UP001292079">
    <property type="component" value="Unassembled WGS sequence"/>
</dbReference>
<evidence type="ECO:0000313" key="1">
    <source>
        <dbReference type="EMBL" id="KAK4468888.1"/>
    </source>
</evidence>
<keyword evidence="2" id="KW-1185">Reference proteome</keyword>
<organism evidence="1 2">
    <name type="scientific">Schistosoma mekongi</name>
    <name type="common">Parasitic worm</name>
    <dbReference type="NCBI Taxonomy" id="38744"/>
    <lineage>
        <taxon>Eukaryota</taxon>
        <taxon>Metazoa</taxon>
        <taxon>Spiralia</taxon>
        <taxon>Lophotrochozoa</taxon>
        <taxon>Platyhelminthes</taxon>
        <taxon>Trematoda</taxon>
        <taxon>Digenea</taxon>
        <taxon>Strigeidida</taxon>
        <taxon>Schistosomatoidea</taxon>
        <taxon>Schistosomatidae</taxon>
        <taxon>Schistosoma</taxon>
    </lineage>
</organism>
<protein>
    <submittedName>
        <fullName evidence="1">Uncharacterized protein</fullName>
    </submittedName>
</protein>
<name>A0AAE1Z7R3_SCHME</name>
<sequence length="111" mass="13312">MKNYNIDYNLFTENERWGFAFGTSISHKPTIDQFQWLESCLDEQHKIFLERKSNNNEEYCNTLGAPFPIDNHPLYNAIDDLQYYITHYNYNLFEHLILLNITNELNNRSKA</sequence>
<dbReference type="EMBL" id="JALJAT010000006">
    <property type="protein sequence ID" value="KAK4468888.1"/>
    <property type="molecule type" value="Genomic_DNA"/>
</dbReference>
<evidence type="ECO:0000313" key="2">
    <source>
        <dbReference type="Proteomes" id="UP001292079"/>
    </source>
</evidence>
<comment type="caution">
    <text evidence="1">The sequence shown here is derived from an EMBL/GenBank/DDBJ whole genome shotgun (WGS) entry which is preliminary data.</text>
</comment>
<reference evidence="1" key="1">
    <citation type="submission" date="2022-04" db="EMBL/GenBank/DDBJ databases">
        <authorList>
            <person name="Xu L."/>
            <person name="Lv Z."/>
        </authorList>
    </citation>
    <scope>NUCLEOTIDE SEQUENCE</scope>
    <source>
        <strain evidence="1">LV_2022a</strain>
    </source>
</reference>